<feature type="region of interest" description="Disordered" evidence="1">
    <location>
        <begin position="621"/>
        <end position="659"/>
    </location>
</feature>
<reference evidence="2 3" key="1">
    <citation type="submission" date="2016-02" db="EMBL/GenBank/DDBJ databases">
        <title>Genome analysis of coral dinoflagellate symbionts highlights evolutionary adaptations to a symbiotic lifestyle.</title>
        <authorList>
            <person name="Aranda M."/>
            <person name="Li Y."/>
            <person name="Liew Y.J."/>
            <person name="Baumgarten S."/>
            <person name="Simakov O."/>
            <person name="Wilson M."/>
            <person name="Piel J."/>
            <person name="Ashoor H."/>
            <person name="Bougouffa S."/>
            <person name="Bajic V.B."/>
            <person name="Ryu T."/>
            <person name="Ravasi T."/>
            <person name="Bayer T."/>
            <person name="Micklem G."/>
            <person name="Kim H."/>
            <person name="Bhak J."/>
            <person name="Lajeunesse T.C."/>
            <person name="Voolstra C.R."/>
        </authorList>
    </citation>
    <scope>NUCLEOTIDE SEQUENCE [LARGE SCALE GENOMIC DNA]</scope>
    <source>
        <strain evidence="2 3">CCMP2467</strain>
    </source>
</reference>
<dbReference type="OrthoDB" id="437370at2759"/>
<dbReference type="AlphaFoldDB" id="A0A1Q9F7J1"/>
<keyword evidence="3" id="KW-1185">Reference proteome</keyword>
<organism evidence="2 3">
    <name type="scientific">Symbiodinium microadriaticum</name>
    <name type="common">Dinoflagellate</name>
    <name type="synonym">Zooxanthella microadriatica</name>
    <dbReference type="NCBI Taxonomy" id="2951"/>
    <lineage>
        <taxon>Eukaryota</taxon>
        <taxon>Sar</taxon>
        <taxon>Alveolata</taxon>
        <taxon>Dinophyceae</taxon>
        <taxon>Suessiales</taxon>
        <taxon>Symbiodiniaceae</taxon>
        <taxon>Symbiodinium</taxon>
    </lineage>
</organism>
<gene>
    <name evidence="2" type="ORF">AK812_SmicGene19</name>
</gene>
<dbReference type="Proteomes" id="UP000186817">
    <property type="component" value="Unassembled WGS sequence"/>
</dbReference>
<accession>A0A1Q9F7J1</accession>
<evidence type="ECO:0000313" key="2">
    <source>
        <dbReference type="EMBL" id="OLQ15627.1"/>
    </source>
</evidence>
<protein>
    <submittedName>
        <fullName evidence="2">Uncharacterized protein</fullName>
    </submittedName>
</protein>
<evidence type="ECO:0000313" key="3">
    <source>
        <dbReference type="Proteomes" id="UP000186817"/>
    </source>
</evidence>
<comment type="caution">
    <text evidence="2">The sequence shown here is derived from an EMBL/GenBank/DDBJ whole genome shotgun (WGS) entry which is preliminary data.</text>
</comment>
<feature type="region of interest" description="Disordered" evidence="1">
    <location>
        <begin position="310"/>
        <end position="358"/>
    </location>
</feature>
<evidence type="ECO:0000256" key="1">
    <source>
        <dbReference type="SAM" id="MobiDB-lite"/>
    </source>
</evidence>
<feature type="compositionally biased region" description="Basic residues" evidence="1">
    <location>
        <begin position="647"/>
        <end position="659"/>
    </location>
</feature>
<proteinExistence type="predicted"/>
<name>A0A1Q9F7J1_SYMMI</name>
<sequence>MLRRANATQFSVHYSQRECQLSHHVVASYGACCTISIEGPLDSALPLLEYLRFTATLDWLAKGTSLTAAGTLTGKDRLRRAWRAGAWARLVLAGTIGAPSASPPLSLPARFYVVLGGQGHEPGLYRSFRDFSRAVGPLPGSTAVCHGFPSELEDLSPYHLSRQLLIYEHPAHDGDGLTECLAALVMKRDLGFLLALPRGILDDAEVTQGLVAPMDAMLGPTHPAEVPSMVMSGPGLVTGDGRPVQVTFADLSVDALGRLSAYDPEGPPELLVAFDVGAPDLVPEPSALLTAAQTWTSDPDMAASERVTFYSADEALPRQPRQKQRGPDLFCTPPPRAATGNSEPGPGQPAHEKPKRPTMAGLAAQLETLCATLPAISSKLAEVDLKQQELTSMVSAGGAAPLKQPLSGASALGAGPPGRAAEETADLEALTTLVQQLAAAGGDGSLEPGVSGVLGVRGSAQRARLQEDLAQGRGMFFQQMCANMTRRMMPSQQPGAGPAEMLAQGISLSRYWERFGGWSASRDLGLLAYQVGLIFDALLNERVDLAKDHLALLAVCLEQAAMDGGRMEVAFQMTFLEDPSSSMFMARAGPSARGRAFAPLASQRWVSVILTHLRELDTIQARRSEHTRPKAAAPQDTASESADSPPRRRPPKKKTPSAQ</sequence>
<dbReference type="EMBL" id="LSRX01000001">
    <property type="protein sequence ID" value="OLQ15627.1"/>
    <property type="molecule type" value="Genomic_DNA"/>
</dbReference>